<keyword evidence="2" id="KW-1185">Reference proteome</keyword>
<evidence type="ECO:0000313" key="2">
    <source>
        <dbReference type="Proteomes" id="UP000199021"/>
    </source>
</evidence>
<dbReference type="AlphaFoldDB" id="A0A1H9LEP5"/>
<protein>
    <submittedName>
        <fullName evidence="1">Uncharacterized protein</fullName>
    </submittedName>
</protein>
<organism evidence="1 2">
    <name type="scientific">Neolewinella agarilytica</name>
    <dbReference type="NCBI Taxonomy" id="478744"/>
    <lineage>
        <taxon>Bacteria</taxon>
        <taxon>Pseudomonadati</taxon>
        <taxon>Bacteroidota</taxon>
        <taxon>Saprospiria</taxon>
        <taxon>Saprospirales</taxon>
        <taxon>Lewinellaceae</taxon>
        <taxon>Neolewinella</taxon>
    </lineage>
</organism>
<sequence>MPAGGLVVLGAELVRLLRELLPCNDWSEKV</sequence>
<gene>
    <name evidence="1" type="ORF">SAMN05444359_12410</name>
</gene>
<dbReference type="EMBL" id="FOFB01000024">
    <property type="protein sequence ID" value="SER09962.1"/>
    <property type="molecule type" value="Genomic_DNA"/>
</dbReference>
<reference evidence="2" key="1">
    <citation type="submission" date="2016-10" db="EMBL/GenBank/DDBJ databases">
        <authorList>
            <person name="Varghese N."/>
            <person name="Submissions S."/>
        </authorList>
    </citation>
    <scope>NUCLEOTIDE SEQUENCE [LARGE SCALE GENOMIC DNA]</scope>
    <source>
        <strain evidence="2">DSM 24740</strain>
    </source>
</reference>
<evidence type="ECO:0000313" key="1">
    <source>
        <dbReference type="EMBL" id="SER09962.1"/>
    </source>
</evidence>
<proteinExistence type="predicted"/>
<accession>A0A1H9LEP5</accession>
<name>A0A1H9LEP5_9BACT</name>
<dbReference type="Proteomes" id="UP000199021">
    <property type="component" value="Unassembled WGS sequence"/>
</dbReference>
<dbReference type="STRING" id="478744.SAMN05444359_12410"/>
<dbReference type="InParanoid" id="A0A1H9LEP5"/>